<dbReference type="InterPro" id="IPR011067">
    <property type="entry name" value="Plasmid_toxin/cell-grow_inhib"/>
</dbReference>
<dbReference type="Gene3D" id="2.30.30.110">
    <property type="match status" value="1"/>
</dbReference>
<keyword evidence="4" id="KW-0805">Transcription regulation</keyword>
<keyword evidence="3" id="KW-0678">Repressor</keyword>
<evidence type="ECO:0000256" key="3">
    <source>
        <dbReference type="ARBA" id="ARBA00022491"/>
    </source>
</evidence>
<dbReference type="Proteomes" id="UP001302249">
    <property type="component" value="Chromosome"/>
</dbReference>
<dbReference type="Pfam" id="PF01845">
    <property type="entry name" value="CcdB"/>
    <property type="match status" value="1"/>
</dbReference>
<protein>
    <recommendedName>
        <fullName evidence="2">Toxin CcdB</fullName>
    </recommendedName>
    <alternativeName>
        <fullName evidence="7">Cytotoxic protein CcdB</fullName>
    </alternativeName>
    <alternativeName>
        <fullName evidence="6">Protein LetD</fullName>
    </alternativeName>
</protein>
<evidence type="ECO:0000256" key="6">
    <source>
        <dbReference type="ARBA" id="ARBA00029628"/>
    </source>
</evidence>
<name>A0ABZ0B981_9SPHN</name>
<keyword evidence="9" id="KW-1185">Reference proteome</keyword>
<reference evidence="8 9" key="1">
    <citation type="submission" date="2023-09" db="EMBL/GenBank/DDBJ databases">
        <authorList>
            <person name="Rey-Velasco X."/>
        </authorList>
    </citation>
    <scope>NUCLEOTIDE SEQUENCE [LARGE SCALE GENOMIC DNA]</scope>
    <source>
        <strain evidence="8 9">W311</strain>
    </source>
</reference>
<evidence type="ECO:0000313" key="9">
    <source>
        <dbReference type="Proteomes" id="UP001302249"/>
    </source>
</evidence>
<evidence type="ECO:0000256" key="7">
    <source>
        <dbReference type="ARBA" id="ARBA00033135"/>
    </source>
</evidence>
<evidence type="ECO:0000256" key="2">
    <source>
        <dbReference type="ARBA" id="ARBA00015075"/>
    </source>
</evidence>
<organism evidence="8 9">
    <name type="scientific">Stakelama saccharophila</name>
    <dbReference type="NCBI Taxonomy" id="3075605"/>
    <lineage>
        <taxon>Bacteria</taxon>
        <taxon>Pseudomonadati</taxon>
        <taxon>Pseudomonadota</taxon>
        <taxon>Alphaproteobacteria</taxon>
        <taxon>Sphingomonadales</taxon>
        <taxon>Sphingomonadaceae</taxon>
        <taxon>Stakelama</taxon>
    </lineage>
</organism>
<evidence type="ECO:0000256" key="5">
    <source>
        <dbReference type="ARBA" id="ARBA00023163"/>
    </source>
</evidence>
<accession>A0ABZ0B981</accession>
<evidence type="ECO:0000256" key="4">
    <source>
        <dbReference type="ARBA" id="ARBA00023015"/>
    </source>
</evidence>
<dbReference type="EMBL" id="CP135076">
    <property type="protein sequence ID" value="WNO53838.1"/>
    <property type="molecule type" value="Genomic_DNA"/>
</dbReference>
<dbReference type="SUPFAM" id="SSF50118">
    <property type="entry name" value="Cell growth inhibitor/plasmid maintenance toxic component"/>
    <property type="match status" value="1"/>
</dbReference>
<sequence>MAQFDIVRLAGGELAIDCQSDLLRDIATRFVVPLRKMPDAPPRRERLNPIFTVGDAEWVMVTQFASAVRCEQIDATIGSLGNDYLRVTAALDMLISGF</sequence>
<proteinExistence type="inferred from homology"/>
<evidence type="ECO:0000313" key="8">
    <source>
        <dbReference type="EMBL" id="WNO53838.1"/>
    </source>
</evidence>
<dbReference type="RefSeq" id="WP_313915686.1">
    <property type="nucleotide sequence ID" value="NZ_CP135076.1"/>
</dbReference>
<comment type="similarity">
    <text evidence="1">Belongs to the CcdB toxin family.</text>
</comment>
<dbReference type="InterPro" id="IPR002712">
    <property type="entry name" value="CcdB"/>
</dbReference>
<keyword evidence="5" id="KW-0804">Transcription</keyword>
<evidence type="ECO:0000256" key="1">
    <source>
        <dbReference type="ARBA" id="ARBA00005230"/>
    </source>
</evidence>
<gene>
    <name evidence="8" type="ORF">RPR59_00840</name>
</gene>